<evidence type="ECO:0000313" key="5">
    <source>
        <dbReference type="Proteomes" id="UP000484842"/>
    </source>
</evidence>
<keyword evidence="2" id="KW-0732">Signal</keyword>
<dbReference type="RefSeq" id="WP_152867910.1">
    <property type="nucleotide sequence ID" value="NZ_WBSL01000001.1"/>
</dbReference>
<dbReference type="EMBL" id="WBSL01000001">
    <property type="protein sequence ID" value="MPY65102.1"/>
    <property type="molecule type" value="Genomic_DNA"/>
</dbReference>
<dbReference type="InterPro" id="IPR008613">
    <property type="entry name" value="Excalibur_Ca-bd_domain"/>
</dbReference>
<dbReference type="Pfam" id="PF06347">
    <property type="entry name" value="SH3_4"/>
    <property type="match status" value="1"/>
</dbReference>
<organism evidence="4 5">
    <name type="scientific">Deinococcus terrestris</name>
    <dbReference type="NCBI Taxonomy" id="2651870"/>
    <lineage>
        <taxon>Bacteria</taxon>
        <taxon>Thermotogati</taxon>
        <taxon>Deinococcota</taxon>
        <taxon>Deinococci</taxon>
        <taxon>Deinococcales</taxon>
        <taxon>Deinococcaceae</taxon>
        <taxon>Deinococcus</taxon>
    </lineage>
</organism>
<proteinExistence type="predicted"/>
<protein>
    <recommendedName>
        <fullName evidence="3">Excalibur calcium-binding domain-containing protein</fullName>
    </recommendedName>
</protein>
<dbReference type="SMART" id="SM00894">
    <property type="entry name" value="Excalibur"/>
    <property type="match status" value="1"/>
</dbReference>
<reference evidence="4 5" key="1">
    <citation type="submission" date="2019-10" db="EMBL/GenBank/DDBJ databases">
        <title>Deinococcus sp. isolated from soil.</title>
        <authorList>
            <person name="Li Y."/>
            <person name="Wang J."/>
        </authorList>
    </citation>
    <scope>NUCLEOTIDE SEQUENCE [LARGE SCALE GENOMIC DNA]</scope>
    <source>
        <strain evidence="4 5">SDU3-2</strain>
    </source>
</reference>
<dbReference type="Gene3D" id="2.30.30.40">
    <property type="entry name" value="SH3 Domains"/>
    <property type="match status" value="1"/>
</dbReference>
<dbReference type="InterPro" id="IPR010466">
    <property type="entry name" value="DUF1058"/>
</dbReference>
<dbReference type="Pfam" id="PF05901">
    <property type="entry name" value="Excalibur"/>
    <property type="match status" value="1"/>
</dbReference>
<dbReference type="Proteomes" id="UP000484842">
    <property type="component" value="Unassembled WGS sequence"/>
</dbReference>
<dbReference type="AlphaFoldDB" id="A0A7X1NSV4"/>
<feature type="compositionally biased region" description="Basic and acidic residues" evidence="1">
    <location>
        <begin position="105"/>
        <end position="120"/>
    </location>
</feature>
<evidence type="ECO:0000313" key="4">
    <source>
        <dbReference type="EMBL" id="MPY65102.1"/>
    </source>
</evidence>
<gene>
    <name evidence="4" type="ORF">F8S09_00120</name>
</gene>
<keyword evidence="5" id="KW-1185">Reference proteome</keyword>
<accession>A0A7X1NSV4</accession>
<feature type="signal peptide" evidence="2">
    <location>
        <begin position="1"/>
        <end position="19"/>
    </location>
</feature>
<evidence type="ECO:0000259" key="3">
    <source>
        <dbReference type="SMART" id="SM00894"/>
    </source>
</evidence>
<sequence length="120" mass="12772">MRKTLFALSTLFLLPSALALPGETRAVARLHAKPDAGSAVLLTLKADTPLDIRTCTAGLKGWCQVTAQKKTGYVPRSQVYGKGNCAELIAVGLRDLQPGEASYNKSRDRDGDGKGCDKVP</sequence>
<feature type="chain" id="PRO_5030904642" description="Excalibur calcium-binding domain-containing protein" evidence="2">
    <location>
        <begin position="20"/>
        <end position="120"/>
    </location>
</feature>
<evidence type="ECO:0000256" key="1">
    <source>
        <dbReference type="SAM" id="MobiDB-lite"/>
    </source>
</evidence>
<feature type="domain" description="Excalibur calcium-binding" evidence="3">
    <location>
        <begin position="81"/>
        <end position="117"/>
    </location>
</feature>
<feature type="region of interest" description="Disordered" evidence="1">
    <location>
        <begin position="99"/>
        <end position="120"/>
    </location>
</feature>
<comment type="caution">
    <text evidence="4">The sequence shown here is derived from an EMBL/GenBank/DDBJ whole genome shotgun (WGS) entry which is preliminary data.</text>
</comment>
<evidence type="ECO:0000256" key="2">
    <source>
        <dbReference type="SAM" id="SignalP"/>
    </source>
</evidence>
<name>A0A7X1NSV4_9DEIO</name>